<sequence length="187" mass="21265">MKKKRKKKATSPFFPPPCLFQQFSTVTSNWPQGLGSAPDVPNKVYVRNGASESVKFACDVLSKECMSVTKNCQDIQLKTFLRQKAEHTIISYDTVQLQDQLFVRVPLDLSKDSFIELLDYAEESLSVKRVIVCIERSNPDIKNLITSFRFMSFESVLPSQLGGMDNINLQGNLFNSSMFHFMGYDLD</sequence>
<dbReference type="SUPFAM" id="SSF55729">
    <property type="entry name" value="Acyl-CoA N-acyltransferases (Nat)"/>
    <property type="match status" value="1"/>
</dbReference>
<dbReference type="EMBL" id="LR788684">
    <property type="protein sequence ID" value="CAB3264546.1"/>
    <property type="molecule type" value="mRNA"/>
</dbReference>
<dbReference type="GO" id="GO:0045732">
    <property type="term" value="P:positive regulation of protein catabolic process"/>
    <property type="evidence" value="ECO:0007669"/>
    <property type="project" value="TreeGrafter"/>
</dbReference>
<keyword evidence="3" id="KW-0688">Ribosomal frameshifting</keyword>
<reference evidence="4" key="1">
    <citation type="submission" date="2020-04" db="EMBL/GenBank/DDBJ databases">
        <authorList>
            <person name="Neveu A P."/>
        </authorList>
    </citation>
    <scope>NUCLEOTIDE SEQUENCE</scope>
    <source>
        <tissue evidence="4">Whole embryo</tissue>
    </source>
</reference>
<dbReference type="GO" id="GO:0075523">
    <property type="term" value="P:viral translational frameshifting"/>
    <property type="evidence" value="ECO:0007669"/>
    <property type="project" value="UniProtKB-KW"/>
</dbReference>
<comment type="similarity">
    <text evidence="1">Belongs to the ODC antizyme family.</text>
</comment>
<dbReference type="GO" id="GO:0005737">
    <property type="term" value="C:cytoplasm"/>
    <property type="evidence" value="ECO:0007669"/>
    <property type="project" value="TreeGrafter"/>
</dbReference>
<evidence type="ECO:0000256" key="2">
    <source>
        <dbReference type="ARBA" id="ARBA00017712"/>
    </source>
</evidence>
<accession>A0A6F9DNJ1</accession>
<evidence type="ECO:0000313" key="4">
    <source>
        <dbReference type="EMBL" id="CAB3264546.1"/>
    </source>
</evidence>
<dbReference type="Pfam" id="PF02100">
    <property type="entry name" value="ODC_AZ"/>
    <property type="match status" value="1"/>
</dbReference>
<evidence type="ECO:0000256" key="3">
    <source>
        <dbReference type="ARBA" id="ARBA00022758"/>
    </source>
</evidence>
<gene>
    <name evidence="4" type="primary">Oaz1</name>
</gene>
<name>A0A6F9DNJ1_9ASCI</name>
<dbReference type="Gene3D" id="3.40.630.60">
    <property type="match status" value="1"/>
</dbReference>
<dbReference type="PANTHER" id="PTHR10279:SF10">
    <property type="entry name" value="ORNITHINE DECARBOXYLASE ANTIZYME"/>
    <property type="match status" value="1"/>
</dbReference>
<evidence type="ECO:0000256" key="1">
    <source>
        <dbReference type="ARBA" id="ARBA00008796"/>
    </source>
</evidence>
<organism evidence="4">
    <name type="scientific">Phallusia mammillata</name>
    <dbReference type="NCBI Taxonomy" id="59560"/>
    <lineage>
        <taxon>Eukaryota</taxon>
        <taxon>Metazoa</taxon>
        <taxon>Chordata</taxon>
        <taxon>Tunicata</taxon>
        <taxon>Ascidiacea</taxon>
        <taxon>Phlebobranchia</taxon>
        <taxon>Ascidiidae</taxon>
        <taxon>Phallusia</taxon>
    </lineage>
</organism>
<protein>
    <recommendedName>
        <fullName evidence="2">Ornithine decarboxylase antizyme</fullName>
    </recommendedName>
</protein>
<dbReference type="AlphaFoldDB" id="A0A6F9DNJ1"/>
<dbReference type="GO" id="GO:0008073">
    <property type="term" value="F:ornithine decarboxylase inhibitor activity"/>
    <property type="evidence" value="ECO:0007669"/>
    <property type="project" value="InterPro"/>
</dbReference>
<proteinExistence type="evidence at transcript level"/>
<dbReference type="InterPro" id="IPR002993">
    <property type="entry name" value="ODC_AZ"/>
</dbReference>
<dbReference type="GO" id="GO:0005634">
    <property type="term" value="C:nucleus"/>
    <property type="evidence" value="ECO:0007669"/>
    <property type="project" value="TreeGrafter"/>
</dbReference>
<dbReference type="PANTHER" id="PTHR10279">
    <property type="entry name" value="ORNITHINE DECARBOXYLASE ANTIZYME"/>
    <property type="match status" value="1"/>
</dbReference>
<dbReference type="InterPro" id="IPR016181">
    <property type="entry name" value="Acyl_CoA_acyltransferase"/>
</dbReference>
<dbReference type="InterPro" id="IPR038581">
    <property type="entry name" value="ODC_AZ_sf"/>
</dbReference>